<protein>
    <recommendedName>
        <fullName evidence="4">Secreted protein</fullName>
    </recommendedName>
</protein>
<comment type="caution">
    <text evidence="2">The sequence shown here is derived from an EMBL/GenBank/DDBJ whole genome shotgun (WGS) entry which is preliminary data.</text>
</comment>
<dbReference type="EMBL" id="JBHSIU010000041">
    <property type="protein sequence ID" value="MFC5002646.1"/>
    <property type="molecule type" value="Genomic_DNA"/>
</dbReference>
<accession>A0ABV9W4M4</accession>
<evidence type="ECO:0008006" key="4">
    <source>
        <dbReference type="Google" id="ProtNLM"/>
    </source>
</evidence>
<name>A0ABV9W4M4_9ACTN</name>
<feature type="signal peptide" evidence="1">
    <location>
        <begin position="1"/>
        <end position="29"/>
    </location>
</feature>
<keyword evidence="3" id="KW-1185">Reference proteome</keyword>
<evidence type="ECO:0000313" key="3">
    <source>
        <dbReference type="Proteomes" id="UP001595912"/>
    </source>
</evidence>
<gene>
    <name evidence="2" type="ORF">ACFPIJ_33065</name>
</gene>
<dbReference type="RefSeq" id="WP_380120874.1">
    <property type="nucleotide sequence ID" value="NZ_JBHSIU010000041.1"/>
</dbReference>
<evidence type="ECO:0000256" key="1">
    <source>
        <dbReference type="SAM" id="SignalP"/>
    </source>
</evidence>
<feature type="chain" id="PRO_5045692275" description="Secreted protein" evidence="1">
    <location>
        <begin position="30"/>
        <end position="154"/>
    </location>
</feature>
<organism evidence="2 3">
    <name type="scientific">Dactylosporangium cerinum</name>
    <dbReference type="NCBI Taxonomy" id="1434730"/>
    <lineage>
        <taxon>Bacteria</taxon>
        <taxon>Bacillati</taxon>
        <taxon>Actinomycetota</taxon>
        <taxon>Actinomycetes</taxon>
        <taxon>Micromonosporales</taxon>
        <taxon>Micromonosporaceae</taxon>
        <taxon>Dactylosporangium</taxon>
    </lineage>
</organism>
<sequence length="154" mass="15927">MLRRRMLQAGIAVGMLAVSVFGWSSAANASPTSFVAKAVHSGGAGAVAVQATGGLSWYSRSVTVTSLKFYVKAGECGKLSVIGSQGNLVVDAKGWDRCGGTTGGWQTIGNVTLDGSAVSGGITDVTVYVRDVDHEIVGYADCYRVNSSCYTGQY</sequence>
<dbReference type="Proteomes" id="UP001595912">
    <property type="component" value="Unassembled WGS sequence"/>
</dbReference>
<evidence type="ECO:0000313" key="2">
    <source>
        <dbReference type="EMBL" id="MFC5002646.1"/>
    </source>
</evidence>
<proteinExistence type="predicted"/>
<reference evidence="3" key="1">
    <citation type="journal article" date="2019" name="Int. J. Syst. Evol. Microbiol.">
        <title>The Global Catalogue of Microorganisms (GCM) 10K type strain sequencing project: providing services to taxonomists for standard genome sequencing and annotation.</title>
        <authorList>
            <consortium name="The Broad Institute Genomics Platform"/>
            <consortium name="The Broad Institute Genome Sequencing Center for Infectious Disease"/>
            <person name="Wu L."/>
            <person name="Ma J."/>
        </authorList>
    </citation>
    <scope>NUCLEOTIDE SEQUENCE [LARGE SCALE GENOMIC DNA]</scope>
    <source>
        <strain evidence="3">CGMCC 4.7152</strain>
    </source>
</reference>
<keyword evidence="1" id="KW-0732">Signal</keyword>